<protein>
    <submittedName>
        <fullName evidence="1">Uncharacterized protein</fullName>
    </submittedName>
</protein>
<dbReference type="AlphaFoldDB" id="A0A8H3TNQ7"/>
<comment type="caution">
    <text evidence="1">The sequence shown here is derived from an EMBL/GenBank/DDBJ whole genome shotgun (WGS) entry which is preliminary data.</text>
</comment>
<organism evidence="1 2">
    <name type="scientific">Naganishia liquefaciens</name>
    <dbReference type="NCBI Taxonomy" id="104408"/>
    <lineage>
        <taxon>Eukaryota</taxon>
        <taxon>Fungi</taxon>
        <taxon>Dikarya</taxon>
        <taxon>Basidiomycota</taxon>
        <taxon>Agaricomycotina</taxon>
        <taxon>Tremellomycetes</taxon>
        <taxon>Filobasidiales</taxon>
        <taxon>Filobasidiaceae</taxon>
        <taxon>Naganishia</taxon>
    </lineage>
</organism>
<sequence length="150" mass="16650">MILELIRIDQLNDRENTIARLERENGELVANPGEEIERVAECQEQIDLGSEGAARYLSGRDVPVAVADEPQTSALSANWKTIAEAYQKAEADLALHAFSCAFENLSVTRDLAVGQEADLDSVSQLSNSADRDLATIEIDEKWHVVFKREH</sequence>
<evidence type="ECO:0000313" key="2">
    <source>
        <dbReference type="Proteomes" id="UP000620104"/>
    </source>
</evidence>
<dbReference type="Proteomes" id="UP000620104">
    <property type="component" value="Unassembled WGS sequence"/>
</dbReference>
<gene>
    <name evidence="1" type="ORF">NliqN6_0869</name>
</gene>
<name>A0A8H3TNQ7_9TREE</name>
<accession>A0A8H3TNQ7</accession>
<evidence type="ECO:0000313" key="1">
    <source>
        <dbReference type="EMBL" id="GHJ84467.1"/>
    </source>
</evidence>
<proteinExistence type="predicted"/>
<reference evidence="1" key="1">
    <citation type="submission" date="2020-07" db="EMBL/GenBank/DDBJ databases">
        <title>Draft Genome Sequence of a Deep-Sea Yeast, Naganishia (Cryptococcus) liquefaciens strain N6.</title>
        <authorList>
            <person name="Han Y.W."/>
            <person name="Kajitani R."/>
            <person name="Morimoto H."/>
            <person name="Parhat M."/>
            <person name="Tsubouchi H."/>
            <person name="Bakenova O."/>
            <person name="Ogata M."/>
            <person name="Argunhan B."/>
            <person name="Aoki R."/>
            <person name="Kajiwara S."/>
            <person name="Itoh T."/>
            <person name="Iwasaki H."/>
        </authorList>
    </citation>
    <scope>NUCLEOTIDE SEQUENCE</scope>
    <source>
        <strain evidence="1">N6</strain>
    </source>
</reference>
<dbReference type="EMBL" id="BLZA01000007">
    <property type="protein sequence ID" value="GHJ84467.1"/>
    <property type="molecule type" value="Genomic_DNA"/>
</dbReference>
<keyword evidence="2" id="KW-1185">Reference proteome</keyword>